<feature type="transmembrane region" description="Helical" evidence="7">
    <location>
        <begin position="93"/>
        <end position="116"/>
    </location>
</feature>
<organism evidence="9">
    <name type="scientific">marine metagenome</name>
    <dbReference type="NCBI Taxonomy" id="408172"/>
    <lineage>
        <taxon>unclassified sequences</taxon>
        <taxon>metagenomes</taxon>
        <taxon>ecological metagenomes</taxon>
    </lineage>
</organism>
<proteinExistence type="predicted"/>
<dbReference type="GO" id="GO:0005886">
    <property type="term" value="C:plasma membrane"/>
    <property type="evidence" value="ECO:0007669"/>
    <property type="project" value="UniProtKB-SubCell"/>
</dbReference>
<dbReference type="CDD" id="cd06261">
    <property type="entry name" value="TM_PBP2"/>
    <property type="match status" value="1"/>
</dbReference>
<dbReference type="InterPro" id="IPR000515">
    <property type="entry name" value="MetI-like"/>
</dbReference>
<evidence type="ECO:0000256" key="6">
    <source>
        <dbReference type="ARBA" id="ARBA00023136"/>
    </source>
</evidence>
<dbReference type="InterPro" id="IPR035906">
    <property type="entry name" value="MetI-like_sf"/>
</dbReference>
<evidence type="ECO:0000256" key="4">
    <source>
        <dbReference type="ARBA" id="ARBA00022692"/>
    </source>
</evidence>
<dbReference type="InterPro" id="IPR025966">
    <property type="entry name" value="OppC_N"/>
</dbReference>
<feature type="domain" description="ABC transmembrane type-1" evidence="8">
    <location>
        <begin position="89"/>
        <end position="277"/>
    </location>
</feature>
<evidence type="ECO:0000313" key="9">
    <source>
        <dbReference type="EMBL" id="SVB88540.1"/>
    </source>
</evidence>
<keyword evidence="3" id="KW-1003">Cell membrane</keyword>
<evidence type="ECO:0000259" key="8">
    <source>
        <dbReference type="PROSITE" id="PS50928"/>
    </source>
</evidence>
<dbReference type="EMBL" id="UINC01062178">
    <property type="protein sequence ID" value="SVB88540.1"/>
    <property type="molecule type" value="Genomic_DNA"/>
</dbReference>
<feature type="transmembrane region" description="Helical" evidence="7">
    <location>
        <begin position="251"/>
        <end position="271"/>
    </location>
</feature>
<sequence length="291" mass="30610">VTEAGVALEAVEASGRGAWAMFLRNKAAVAGLIVFTGIVLMNLFGPALYGVDSDAMVARPFSGPGEGAAPLLGTDYLGRDVLAGVLAGGRTTLVVGAVAAAMSISIGLVIGSLAGFYGRWVDSMFMRLTELFQTLPTLLFAMVLLTLMGPSSRTVALSIGLVSWPAAARLTRAEFLKIRELEYVKASRAIGAGDLRIMLRTILPNAMPPLIVATALTVGLAILFEAGISFLGLGDNRVVSWGSMIGKNQGFILEAWWTVTFPGIAIFLTVLSISMMGDGLQDAFNPKLRGR</sequence>
<evidence type="ECO:0000256" key="7">
    <source>
        <dbReference type="SAM" id="Phobius"/>
    </source>
</evidence>
<keyword evidence="4 7" id="KW-0812">Transmembrane</keyword>
<keyword evidence="5 7" id="KW-1133">Transmembrane helix</keyword>
<feature type="non-terminal residue" evidence="9">
    <location>
        <position position="1"/>
    </location>
</feature>
<keyword evidence="2" id="KW-0813">Transport</keyword>
<feature type="transmembrane region" description="Helical" evidence="7">
    <location>
        <begin position="210"/>
        <end position="231"/>
    </location>
</feature>
<dbReference type="Pfam" id="PF00528">
    <property type="entry name" value="BPD_transp_1"/>
    <property type="match status" value="1"/>
</dbReference>
<evidence type="ECO:0000256" key="3">
    <source>
        <dbReference type="ARBA" id="ARBA00022475"/>
    </source>
</evidence>
<evidence type="ECO:0000256" key="5">
    <source>
        <dbReference type="ARBA" id="ARBA00022989"/>
    </source>
</evidence>
<dbReference type="PANTHER" id="PTHR43386">
    <property type="entry name" value="OLIGOPEPTIDE TRANSPORT SYSTEM PERMEASE PROTEIN APPC"/>
    <property type="match status" value="1"/>
</dbReference>
<feature type="transmembrane region" description="Helical" evidence="7">
    <location>
        <begin position="27"/>
        <end position="49"/>
    </location>
</feature>
<reference evidence="9" key="1">
    <citation type="submission" date="2018-05" db="EMBL/GenBank/DDBJ databases">
        <authorList>
            <person name="Lanie J.A."/>
            <person name="Ng W.-L."/>
            <person name="Kazmierczak K.M."/>
            <person name="Andrzejewski T.M."/>
            <person name="Davidsen T.M."/>
            <person name="Wayne K.J."/>
            <person name="Tettelin H."/>
            <person name="Glass J.I."/>
            <person name="Rusch D."/>
            <person name="Podicherti R."/>
            <person name="Tsui H.-C.T."/>
            <person name="Winkler M.E."/>
        </authorList>
    </citation>
    <scope>NUCLEOTIDE SEQUENCE</scope>
</reference>
<evidence type="ECO:0000256" key="2">
    <source>
        <dbReference type="ARBA" id="ARBA00022448"/>
    </source>
</evidence>
<dbReference type="Pfam" id="PF12911">
    <property type="entry name" value="OppC_N"/>
    <property type="match status" value="1"/>
</dbReference>
<gene>
    <name evidence="9" type="ORF">METZ01_LOCUS241394</name>
</gene>
<dbReference type="GO" id="GO:0055085">
    <property type="term" value="P:transmembrane transport"/>
    <property type="evidence" value="ECO:0007669"/>
    <property type="project" value="InterPro"/>
</dbReference>
<name>A0A382HML4_9ZZZZ</name>
<protein>
    <recommendedName>
        <fullName evidence="8">ABC transmembrane type-1 domain-containing protein</fullName>
    </recommendedName>
</protein>
<comment type="subcellular location">
    <subcellularLocation>
        <location evidence="1">Cell membrane</location>
        <topology evidence="1">Multi-pass membrane protein</topology>
    </subcellularLocation>
</comment>
<feature type="transmembrane region" description="Helical" evidence="7">
    <location>
        <begin position="128"/>
        <end position="148"/>
    </location>
</feature>
<dbReference type="PANTHER" id="PTHR43386:SF1">
    <property type="entry name" value="D,D-DIPEPTIDE TRANSPORT SYSTEM PERMEASE PROTEIN DDPC-RELATED"/>
    <property type="match status" value="1"/>
</dbReference>
<dbReference type="AlphaFoldDB" id="A0A382HML4"/>
<evidence type="ECO:0000256" key="1">
    <source>
        <dbReference type="ARBA" id="ARBA00004651"/>
    </source>
</evidence>
<keyword evidence="6 7" id="KW-0472">Membrane</keyword>
<accession>A0A382HML4</accession>
<dbReference type="InterPro" id="IPR050366">
    <property type="entry name" value="BP-dependent_transpt_permease"/>
</dbReference>
<dbReference type="PROSITE" id="PS50928">
    <property type="entry name" value="ABC_TM1"/>
    <property type="match status" value="1"/>
</dbReference>
<dbReference type="SUPFAM" id="SSF161098">
    <property type="entry name" value="MetI-like"/>
    <property type="match status" value="1"/>
</dbReference>
<dbReference type="Gene3D" id="1.10.3720.10">
    <property type="entry name" value="MetI-like"/>
    <property type="match status" value="1"/>
</dbReference>